<reference evidence="11" key="1">
    <citation type="submission" date="2025-08" db="UniProtKB">
        <authorList>
            <consortium name="RefSeq"/>
        </authorList>
    </citation>
    <scope>IDENTIFICATION</scope>
    <source>
        <tissue evidence="11">Muscle</tissue>
    </source>
</reference>
<accession>A0A8B7QE59</accession>
<feature type="chain" id="PRO_5034478712" evidence="8">
    <location>
        <begin position="30"/>
        <end position="176"/>
    </location>
</feature>
<evidence type="ECO:0000313" key="10">
    <source>
        <dbReference type="Proteomes" id="UP000694851"/>
    </source>
</evidence>
<dbReference type="FunFam" id="3.10.450.10:FF:000003">
    <property type="entry name" value="Cathelicidin antimicrobial peptide"/>
    <property type="match status" value="1"/>
</dbReference>
<evidence type="ECO:0000256" key="7">
    <source>
        <dbReference type="ARBA" id="ARBA00023157"/>
    </source>
</evidence>
<evidence type="ECO:0000259" key="9">
    <source>
        <dbReference type="Pfam" id="PF12153"/>
    </source>
</evidence>
<dbReference type="PANTHER" id="PTHR10206:SF2">
    <property type="entry name" value="CATHELICIDIN ANTIMICROBIAL PEPTIDE"/>
    <property type="match status" value="1"/>
</dbReference>
<evidence type="ECO:0000256" key="1">
    <source>
        <dbReference type="ARBA" id="ARBA00004613"/>
    </source>
</evidence>
<feature type="domain" description="Cathelicidin antimicrobial peptide C-terminal" evidence="9">
    <location>
        <begin position="142"/>
        <end position="169"/>
    </location>
</feature>
<evidence type="ECO:0000313" key="11">
    <source>
        <dbReference type="RefSeq" id="XP_019486615.1"/>
    </source>
</evidence>
<comment type="similarity">
    <text evidence="2">Belongs to the cathelicidin family.</text>
</comment>
<dbReference type="GeneID" id="109375616"/>
<evidence type="ECO:0000256" key="6">
    <source>
        <dbReference type="ARBA" id="ARBA00023022"/>
    </source>
</evidence>
<organism evidence="10 11">
    <name type="scientific">Hipposideros armiger</name>
    <name type="common">Great Himalayan leaf-nosed bat</name>
    <dbReference type="NCBI Taxonomy" id="186990"/>
    <lineage>
        <taxon>Eukaryota</taxon>
        <taxon>Metazoa</taxon>
        <taxon>Chordata</taxon>
        <taxon>Craniata</taxon>
        <taxon>Vertebrata</taxon>
        <taxon>Euteleostomi</taxon>
        <taxon>Mammalia</taxon>
        <taxon>Eutheria</taxon>
        <taxon>Laurasiatheria</taxon>
        <taxon>Chiroptera</taxon>
        <taxon>Yinpterochiroptera</taxon>
        <taxon>Rhinolophoidea</taxon>
        <taxon>Hipposideridae</taxon>
        <taxon>Hipposideros</taxon>
    </lineage>
</organism>
<dbReference type="Gene3D" id="3.10.450.10">
    <property type="match status" value="1"/>
</dbReference>
<dbReference type="AlphaFoldDB" id="A0A8B7QE59"/>
<dbReference type="PROSITE" id="PS00946">
    <property type="entry name" value="CATHELICIDINS_1"/>
    <property type="match status" value="1"/>
</dbReference>
<evidence type="ECO:0000256" key="8">
    <source>
        <dbReference type="SAM" id="SignalP"/>
    </source>
</evidence>
<dbReference type="GO" id="GO:0001530">
    <property type="term" value="F:lipopolysaccharide binding"/>
    <property type="evidence" value="ECO:0007669"/>
    <property type="project" value="TreeGrafter"/>
</dbReference>
<dbReference type="Pfam" id="PF00666">
    <property type="entry name" value="Cathelicidins"/>
    <property type="match status" value="1"/>
</dbReference>
<feature type="signal peptide" evidence="8">
    <location>
        <begin position="1"/>
        <end position="29"/>
    </location>
</feature>
<dbReference type="KEGG" id="hai:109375616"/>
<keyword evidence="5 8" id="KW-0732">Signal</keyword>
<dbReference type="GO" id="GO:0050830">
    <property type="term" value="P:defense response to Gram-positive bacterium"/>
    <property type="evidence" value="ECO:0007669"/>
    <property type="project" value="TreeGrafter"/>
</dbReference>
<keyword evidence="4" id="KW-0929">Antimicrobial</keyword>
<dbReference type="Proteomes" id="UP000694851">
    <property type="component" value="Unplaced"/>
</dbReference>
<dbReference type="InterPro" id="IPR018216">
    <property type="entry name" value="Cathelicidin_CS"/>
</dbReference>
<protein>
    <submittedName>
        <fullName evidence="11">Cathelicidin antimicrobial peptide</fullName>
    </submittedName>
</protein>
<dbReference type="GO" id="GO:0050829">
    <property type="term" value="P:defense response to Gram-negative bacterium"/>
    <property type="evidence" value="ECO:0007669"/>
    <property type="project" value="TreeGrafter"/>
</dbReference>
<dbReference type="InterPro" id="IPR022746">
    <property type="entry name" value="Cathlecidin_C"/>
</dbReference>
<dbReference type="SUPFAM" id="SSF54403">
    <property type="entry name" value="Cystatin/monellin"/>
    <property type="match status" value="1"/>
</dbReference>
<keyword evidence="3" id="KW-0964">Secreted</keyword>
<keyword evidence="6" id="KW-0044">Antibiotic</keyword>
<evidence type="ECO:0000256" key="4">
    <source>
        <dbReference type="ARBA" id="ARBA00022529"/>
    </source>
</evidence>
<evidence type="ECO:0000256" key="5">
    <source>
        <dbReference type="ARBA" id="ARBA00022729"/>
    </source>
</evidence>
<evidence type="ECO:0000256" key="2">
    <source>
        <dbReference type="ARBA" id="ARBA00005320"/>
    </source>
</evidence>
<dbReference type="CTD" id="820"/>
<gene>
    <name evidence="11" type="primary">CAMP</name>
</gene>
<dbReference type="InterPro" id="IPR001894">
    <property type="entry name" value="Cathelicidin-like"/>
</dbReference>
<comment type="subcellular location">
    <subcellularLocation>
        <location evidence="1">Secreted</location>
    </subcellularLocation>
</comment>
<name>A0A8B7QE59_HIPAR</name>
<evidence type="ECO:0000256" key="3">
    <source>
        <dbReference type="ARBA" id="ARBA00022525"/>
    </source>
</evidence>
<sequence>METQSGSPSLKRWSLLLLLLGLAIPPATAQALTYREAVLRAVDGFNQRSSEASLYRLLELDPLPGGDDNPNIPKPVSFTVKETVCPRRTPQLETTRRPTEQCAFKEKGLVKQCVGTVTLDQEDGYFDITCEKLQNVILGRLRDLLRRGGRKIGQGLERIGQRIQGFFSNREPMEES</sequence>
<proteinExistence type="inferred from homology"/>
<keyword evidence="10" id="KW-1185">Reference proteome</keyword>
<dbReference type="Pfam" id="PF12153">
    <property type="entry name" value="CAP18_C"/>
    <property type="match status" value="1"/>
</dbReference>
<dbReference type="GO" id="GO:0045087">
    <property type="term" value="P:innate immune response"/>
    <property type="evidence" value="ECO:0007669"/>
    <property type="project" value="TreeGrafter"/>
</dbReference>
<keyword evidence="7" id="KW-1015">Disulfide bond</keyword>
<dbReference type="OrthoDB" id="9930485at2759"/>
<dbReference type="PANTHER" id="PTHR10206">
    <property type="entry name" value="CATHELICIDIN"/>
    <property type="match status" value="1"/>
</dbReference>
<dbReference type="InterPro" id="IPR046350">
    <property type="entry name" value="Cystatin_sf"/>
</dbReference>
<dbReference type="GO" id="GO:0005615">
    <property type="term" value="C:extracellular space"/>
    <property type="evidence" value="ECO:0007669"/>
    <property type="project" value="TreeGrafter"/>
</dbReference>
<dbReference type="GO" id="GO:0061844">
    <property type="term" value="P:antimicrobial humoral immune response mediated by antimicrobial peptide"/>
    <property type="evidence" value="ECO:0007669"/>
    <property type="project" value="TreeGrafter"/>
</dbReference>
<dbReference type="RefSeq" id="XP_019486615.1">
    <property type="nucleotide sequence ID" value="XM_019631070.1"/>
</dbReference>